<evidence type="ECO:0000313" key="3">
    <source>
        <dbReference type="Proteomes" id="UP000314982"/>
    </source>
</evidence>
<dbReference type="GeneTree" id="ENSGT01000000219382"/>
<organism evidence="2 3">
    <name type="scientific">Hucho hucho</name>
    <name type="common">huchen</name>
    <dbReference type="NCBI Taxonomy" id="62062"/>
    <lineage>
        <taxon>Eukaryota</taxon>
        <taxon>Metazoa</taxon>
        <taxon>Chordata</taxon>
        <taxon>Craniata</taxon>
        <taxon>Vertebrata</taxon>
        <taxon>Euteleostomi</taxon>
        <taxon>Actinopterygii</taxon>
        <taxon>Neopterygii</taxon>
        <taxon>Teleostei</taxon>
        <taxon>Protacanthopterygii</taxon>
        <taxon>Salmoniformes</taxon>
        <taxon>Salmonidae</taxon>
        <taxon>Salmoninae</taxon>
        <taxon>Hucho</taxon>
    </lineage>
</organism>
<dbReference type="Pfam" id="PF00619">
    <property type="entry name" value="CARD"/>
    <property type="match status" value="1"/>
</dbReference>
<dbReference type="SUPFAM" id="SSF47986">
    <property type="entry name" value="DEATH domain"/>
    <property type="match status" value="1"/>
</dbReference>
<dbReference type="GO" id="GO:0042981">
    <property type="term" value="P:regulation of apoptotic process"/>
    <property type="evidence" value="ECO:0007669"/>
    <property type="project" value="InterPro"/>
</dbReference>
<sequence>WSASRDASSTTRLLSICLSKGERACCSFYQALGSEDPQLASDITGDHLH</sequence>
<evidence type="ECO:0000259" key="1">
    <source>
        <dbReference type="Pfam" id="PF00619"/>
    </source>
</evidence>
<evidence type="ECO:0000313" key="2">
    <source>
        <dbReference type="Ensembl" id="ENSHHUP00000068598.1"/>
    </source>
</evidence>
<reference evidence="3" key="1">
    <citation type="submission" date="2018-06" db="EMBL/GenBank/DDBJ databases">
        <title>Genome assembly of Danube salmon.</title>
        <authorList>
            <person name="Macqueen D.J."/>
            <person name="Gundappa M.K."/>
        </authorList>
    </citation>
    <scope>NUCLEOTIDE SEQUENCE [LARGE SCALE GENOMIC DNA]</scope>
</reference>
<dbReference type="Proteomes" id="UP000314982">
    <property type="component" value="Unassembled WGS sequence"/>
</dbReference>
<keyword evidence="3" id="KW-1185">Reference proteome</keyword>
<accession>A0A4W5Q2E9</accession>
<protein>
    <recommendedName>
        <fullName evidence="1">CARD domain-containing protein</fullName>
    </recommendedName>
</protein>
<reference evidence="2" key="2">
    <citation type="submission" date="2025-08" db="UniProtKB">
        <authorList>
            <consortium name="Ensembl"/>
        </authorList>
    </citation>
    <scope>IDENTIFICATION</scope>
</reference>
<dbReference type="AlphaFoldDB" id="A0A4W5Q2E9"/>
<dbReference type="Ensembl" id="ENSHHUT00000070897.1">
    <property type="protein sequence ID" value="ENSHHUP00000068598.1"/>
    <property type="gene ID" value="ENSHHUG00000040414.1"/>
</dbReference>
<name>A0A4W5Q2E9_9TELE</name>
<reference evidence="2" key="3">
    <citation type="submission" date="2025-09" db="UniProtKB">
        <authorList>
            <consortium name="Ensembl"/>
        </authorList>
    </citation>
    <scope>IDENTIFICATION</scope>
</reference>
<dbReference type="Gene3D" id="1.10.533.10">
    <property type="entry name" value="Death Domain, Fas"/>
    <property type="match status" value="1"/>
</dbReference>
<dbReference type="InterPro" id="IPR011029">
    <property type="entry name" value="DEATH-like_dom_sf"/>
</dbReference>
<feature type="domain" description="CARD" evidence="1">
    <location>
        <begin position="8"/>
        <end position="45"/>
    </location>
</feature>
<proteinExistence type="predicted"/>
<dbReference type="InterPro" id="IPR001315">
    <property type="entry name" value="CARD"/>
</dbReference>